<evidence type="ECO:0000313" key="6">
    <source>
        <dbReference type="Proteomes" id="UP000419138"/>
    </source>
</evidence>
<keyword evidence="6" id="KW-1185">Reference proteome</keyword>
<dbReference type="InterPro" id="IPR008792">
    <property type="entry name" value="PQQD"/>
</dbReference>
<dbReference type="GO" id="GO:0018189">
    <property type="term" value="P:pyrroloquinoline quinone biosynthetic process"/>
    <property type="evidence" value="ECO:0007669"/>
    <property type="project" value="UniProtKB-UniPathway"/>
</dbReference>
<evidence type="ECO:0000313" key="5">
    <source>
        <dbReference type="EMBL" id="MQS99448.1"/>
    </source>
</evidence>
<reference evidence="5 6" key="1">
    <citation type="submission" date="2019-05" db="EMBL/GenBank/DDBJ databases">
        <title>Comparative genomics and metabolomics analyses of clavulanic acid producing Streptomyces species provides insight into specialized metabolism and evolution of beta-lactam biosynthetic gene clusters.</title>
        <authorList>
            <person name="Moore M.A."/>
            <person name="Cruz-Morales P."/>
            <person name="Barona Gomez F."/>
            <person name="Kapil T."/>
        </authorList>
    </citation>
    <scope>NUCLEOTIDE SEQUENCE [LARGE SCALE GENOMIC DNA]</scope>
    <source>
        <strain evidence="5 6">NRRL 5741</strain>
    </source>
</reference>
<dbReference type="NCBIfam" id="TIGR03859">
    <property type="entry name" value="PQQ_PqqD"/>
    <property type="match status" value="1"/>
</dbReference>
<accession>A0A646KB20</accession>
<name>A0A646KB20_STRJU</name>
<evidence type="ECO:0000256" key="3">
    <source>
        <dbReference type="ARBA" id="ARBA00022905"/>
    </source>
</evidence>
<protein>
    <submittedName>
        <fullName evidence="5">Pyrroloquinoline quinone biosynthesis peptide chaperone PqqD</fullName>
    </submittedName>
</protein>
<sequence>MRCALVAARRRGRGRKPCRGPCRGLRRGPCRGLRRGRPPAAGRGAPVNPAPKPAPAPVSVPAPAPGTPAPPPAPWTPALARSVHLRHDPVRGLDLLLLPERVVVLRGAAGAVLRLCDGVRDTDAIVAELAARHPGTPVADEVPRFLARIRGEGWLI</sequence>
<dbReference type="EMBL" id="VCLA01000030">
    <property type="protein sequence ID" value="MQS99448.1"/>
    <property type="molecule type" value="Genomic_DNA"/>
</dbReference>
<evidence type="ECO:0000256" key="4">
    <source>
        <dbReference type="SAM" id="MobiDB-lite"/>
    </source>
</evidence>
<feature type="compositionally biased region" description="Low complexity" evidence="4">
    <location>
        <begin position="38"/>
        <end position="47"/>
    </location>
</feature>
<organism evidence="5 6">
    <name type="scientific">Streptomyces jumonjinensis</name>
    <dbReference type="NCBI Taxonomy" id="1945"/>
    <lineage>
        <taxon>Bacteria</taxon>
        <taxon>Bacillati</taxon>
        <taxon>Actinomycetota</taxon>
        <taxon>Actinomycetes</taxon>
        <taxon>Kitasatosporales</taxon>
        <taxon>Streptomycetaceae</taxon>
        <taxon>Streptomyces</taxon>
    </lineage>
</organism>
<comment type="subunit">
    <text evidence="2">Monomer. Interacts with PqqE.</text>
</comment>
<comment type="caution">
    <text evidence="5">The sequence shown here is derived from an EMBL/GenBank/DDBJ whole genome shotgun (WGS) entry which is preliminary data.</text>
</comment>
<dbReference type="Proteomes" id="UP000419138">
    <property type="component" value="Unassembled WGS sequence"/>
</dbReference>
<dbReference type="Gene3D" id="1.10.10.1150">
    <property type="entry name" value="Coenzyme PQQ synthesis protein D (PqqD)"/>
    <property type="match status" value="1"/>
</dbReference>
<dbReference type="InterPro" id="IPR022479">
    <property type="entry name" value="PqqD_bac"/>
</dbReference>
<evidence type="ECO:0000256" key="2">
    <source>
        <dbReference type="ARBA" id="ARBA00011741"/>
    </source>
</evidence>
<proteinExistence type="predicted"/>
<dbReference type="UniPathway" id="UPA00539"/>
<keyword evidence="3" id="KW-0884">PQQ biosynthesis</keyword>
<evidence type="ECO:0000256" key="1">
    <source>
        <dbReference type="ARBA" id="ARBA00004886"/>
    </source>
</evidence>
<feature type="region of interest" description="Disordered" evidence="4">
    <location>
        <begin position="9"/>
        <end position="76"/>
    </location>
</feature>
<gene>
    <name evidence="5" type="primary">pqqD</name>
    <name evidence="5" type="ORF">FF041_04280</name>
</gene>
<dbReference type="GO" id="GO:0048038">
    <property type="term" value="F:quinone binding"/>
    <property type="evidence" value="ECO:0007669"/>
    <property type="project" value="InterPro"/>
</dbReference>
<dbReference type="OrthoDB" id="7995890at2"/>
<feature type="compositionally biased region" description="Basic residues" evidence="4">
    <location>
        <begin position="9"/>
        <end position="37"/>
    </location>
</feature>
<dbReference type="Pfam" id="PF05402">
    <property type="entry name" value="PqqD"/>
    <property type="match status" value="1"/>
</dbReference>
<feature type="compositionally biased region" description="Pro residues" evidence="4">
    <location>
        <begin position="48"/>
        <end position="75"/>
    </location>
</feature>
<dbReference type="AlphaFoldDB" id="A0A646KB20"/>
<dbReference type="InterPro" id="IPR041881">
    <property type="entry name" value="PqqD_sf"/>
</dbReference>
<comment type="pathway">
    <text evidence="1">Cofactor biosynthesis; pyrroloquinoline quinone biosynthesis.</text>
</comment>